<keyword evidence="6" id="KW-1185">Reference proteome</keyword>
<reference evidence="5 6" key="1">
    <citation type="submission" date="2020-04" db="EMBL/GenBank/DDBJ databases">
        <title>Perkinsus chesapeaki whole genome sequence.</title>
        <authorList>
            <person name="Bogema D.R."/>
        </authorList>
    </citation>
    <scope>NUCLEOTIDE SEQUENCE [LARGE SCALE GENOMIC DNA]</scope>
    <source>
        <strain evidence="5">ATCC PRA-425</strain>
    </source>
</reference>
<accession>A0A7J6M6V8</accession>
<dbReference type="EMBL" id="JAAPAO010000216">
    <property type="protein sequence ID" value="KAF4667195.1"/>
    <property type="molecule type" value="Genomic_DNA"/>
</dbReference>
<dbReference type="InterPro" id="IPR036322">
    <property type="entry name" value="WD40_repeat_dom_sf"/>
</dbReference>
<dbReference type="Proteomes" id="UP000591131">
    <property type="component" value="Unassembled WGS sequence"/>
</dbReference>
<evidence type="ECO:0000313" key="6">
    <source>
        <dbReference type="Proteomes" id="UP000591131"/>
    </source>
</evidence>
<evidence type="ECO:0000256" key="1">
    <source>
        <dbReference type="ARBA" id="ARBA00022574"/>
    </source>
</evidence>
<name>A0A7J6M6V8_PERCH</name>
<dbReference type="OrthoDB" id="972532at2759"/>
<dbReference type="SUPFAM" id="SSF50978">
    <property type="entry name" value="WD40 repeat-like"/>
    <property type="match status" value="1"/>
</dbReference>
<sequence>MPTELPEHLSAIEDSQEVDRRLLARHALVDGLIAGFVQGFERKFLNSMEADFRRLSAAKNYGIHRDGWSIAVEELEQLIHPLLSIDEDIHMPTEDIEIARNLAARRLVEGADAASSGRVRWSRFLDYIIATEELLRNQPIVCSRVHEFNPSPLNQATAGYKPVDVKAFFHAIIVHPGSSVLPRKRLILLEENSSVFHISGEQIDTIRNLPCAFSDTKTWEFAKTYIGSLCWATKIRVLFGADHFSGFVYQWTISSLSNLRLEEPPTKLRRIHTDIAGHAMRVNRILWIERMEAIITAGMDKKIVFWDTIQSRTMFELNAAHTKAVTNLAYNGVSCKGRVGHLVESAKLRIGSTVLSAGYDSTINIWDAYSGVKVGALEGHTSAVTSLEVLERIGSCLELSVDASDSTQCMSADMGGTIRLWHIGRRECIQVFNSAHGLPKGIEDGSVDPRCLAFVTNDVVAMAGKRFLYFSRDETRPQSTSDGPILPETIAFNGRVGHIVTTANTDVVLWNALTGKRFLVCSKVASSSITAICIENCDERIIIIGTEKGTLAAHNYSTMTKIRAFKGHTRKIASVAWREHRIFSLCAGNQLMIHDGSHIVAEENHPPPVLKTLDLTASGTVVIDYFIQGRQVAHGSEDGTVSWYRIDSGKLESSRLAPQTSTAIRASGTSLVAYLTVPTANSKPNASATLSLSSSGAVTLFGLQPMERFEPLISWRLAWSSQEGTQRPMIVTLDDTAQPMVVSASLVVDESQQHAPALQRADTKYYAVAAENHRRAVRREEVTVAASPTYSMRSGLQQAGPGWPMPDTLASAALKEEASVGSSTQEPGGLTTGPVPARALSGVQPNMERTHHSDDRSGKGYRGKEQRISVCQLITDGDAAPLENKQRLIVHQALKLRATSFALSVVA</sequence>
<dbReference type="GO" id="GO:1990234">
    <property type="term" value="C:transferase complex"/>
    <property type="evidence" value="ECO:0007669"/>
    <property type="project" value="UniProtKB-ARBA"/>
</dbReference>
<feature type="compositionally biased region" description="Basic and acidic residues" evidence="4">
    <location>
        <begin position="848"/>
        <end position="864"/>
    </location>
</feature>
<evidence type="ECO:0000256" key="3">
    <source>
        <dbReference type="PROSITE-ProRule" id="PRU00221"/>
    </source>
</evidence>
<keyword evidence="2" id="KW-0677">Repeat</keyword>
<dbReference type="Gene3D" id="2.130.10.10">
    <property type="entry name" value="YVTN repeat-like/Quinoprotein amine dehydrogenase"/>
    <property type="match status" value="2"/>
</dbReference>
<evidence type="ECO:0000256" key="4">
    <source>
        <dbReference type="SAM" id="MobiDB-lite"/>
    </source>
</evidence>
<organism evidence="5 6">
    <name type="scientific">Perkinsus chesapeaki</name>
    <name type="common">Clam parasite</name>
    <name type="synonym">Perkinsus andrewsi</name>
    <dbReference type="NCBI Taxonomy" id="330153"/>
    <lineage>
        <taxon>Eukaryota</taxon>
        <taxon>Sar</taxon>
        <taxon>Alveolata</taxon>
        <taxon>Perkinsozoa</taxon>
        <taxon>Perkinsea</taxon>
        <taxon>Perkinsida</taxon>
        <taxon>Perkinsidae</taxon>
        <taxon>Perkinsus</taxon>
    </lineage>
</organism>
<protein>
    <submittedName>
        <fullName evidence="5">Uncharacterized protein</fullName>
    </submittedName>
</protein>
<dbReference type="PROSITE" id="PS50082">
    <property type="entry name" value="WD_REPEATS_2"/>
    <property type="match status" value="1"/>
</dbReference>
<feature type="repeat" description="WD" evidence="3">
    <location>
        <begin position="275"/>
        <end position="316"/>
    </location>
</feature>
<dbReference type="AlphaFoldDB" id="A0A7J6M6V8"/>
<comment type="caution">
    <text evidence="5">The sequence shown here is derived from an EMBL/GenBank/DDBJ whole genome shotgun (WGS) entry which is preliminary data.</text>
</comment>
<proteinExistence type="predicted"/>
<evidence type="ECO:0000256" key="2">
    <source>
        <dbReference type="ARBA" id="ARBA00022737"/>
    </source>
</evidence>
<feature type="region of interest" description="Disordered" evidence="4">
    <location>
        <begin position="814"/>
        <end position="864"/>
    </location>
</feature>
<evidence type="ECO:0000313" key="5">
    <source>
        <dbReference type="EMBL" id="KAF4667195.1"/>
    </source>
</evidence>
<dbReference type="InterPro" id="IPR015943">
    <property type="entry name" value="WD40/YVTN_repeat-like_dom_sf"/>
</dbReference>
<gene>
    <name evidence="5" type="ORF">FOL47_003680</name>
</gene>
<dbReference type="PANTHER" id="PTHR22847">
    <property type="entry name" value="WD40 REPEAT PROTEIN"/>
    <property type="match status" value="1"/>
</dbReference>
<dbReference type="PANTHER" id="PTHR22847:SF637">
    <property type="entry name" value="WD REPEAT DOMAIN 5B"/>
    <property type="match status" value="1"/>
</dbReference>
<keyword evidence="1 3" id="KW-0853">WD repeat</keyword>
<dbReference type="SMART" id="SM00320">
    <property type="entry name" value="WD40"/>
    <property type="match status" value="5"/>
</dbReference>
<dbReference type="InterPro" id="IPR001680">
    <property type="entry name" value="WD40_rpt"/>
</dbReference>
<dbReference type="PROSITE" id="PS50294">
    <property type="entry name" value="WD_REPEATS_REGION"/>
    <property type="match status" value="1"/>
</dbReference>